<reference evidence="2" key="1">
    <citation type="submission" date="2025-08" db="UniProtKB">
        <authorList>
            <consortium name="Ensembl"/>
        </authorList>
    </citation>
    <scope>IDENTIFICATION</scope>
</reference>
<feature type="compositionally biased region" description="Polar residues" evidence="1">
    <location>
        <begin position="920"/>
        <end position="931"/>
    </location>
</feature>
<dbReference type="Proteomes" id="UP000694562">
    <property type="component" value="Unplaced"/>
</dbReference>
<proteinExistence type="predicted"/>
<sequence>MLAEITLHLTAILENIADSTSKSMKKTGKRSASLLQDETCDMPEILMKSPTEQLQVAYESLEKAINGMNTSRLMTLLPDGKSIFDNCCTMVDSNDQDLNSLLGCGNDNTGTGDVFLMDLHLELIQAQHRVAVKLLKMIKGAQKDDESVKSSKSHVKNIKDFCYLTEAFIMGKIKKNKLSKAIFLMQKAAQKFPKELTTSSQRQLLEEALTLIEQVEAEQRALYHSLKETMSSKKKSRTPPPPLLLSRSHCSMTFKPAPFSSDVQVSWYSILGSVAGGSNMKVRLKHNKLPNAGEEIPADGKSLLEIQGLDPNEKYVFAVAAYSSDGKLIGDAIGETTKPILAYPPLSATTVRAYLIEVAYQTGNYTLAREAFSPMWDYFVSNSSPLSANAAVISASSNLTISENRLRFEALSRTSPITLHLFLRNIFAVCDINVMEGALFCDSVCSNKILYKDQVARLAECERMTVAIELSNWLNDASYTLQSVVQCYGLLAPIIYHKISSVPVVQILIKCLAVLQEIPSAILQRRQAGCYESIQHMIACTSFYAAKVLRSWKEYELAVIIVNYGKKLLNSSTTTSPCLSGAMKTEETHTNKGVKTTSAKTSHLAAMAKATENLSALESNLLRLTKPAHGLELTGQEDPLFLYPVISCWTPNSAYREVMKFRKKSRFLEFFVQVLHKILNEEKFQCVLEWASNVQVYLKRRNNHLLSINGISTEETSSPTLPEGMDRYTTGVMEFQKNTETSLLKEPEASALKKTRKEALSPIRKRQTLRQYLMKHPNIMQSPEAQRKYKEKLQKVARHTLVVLLKPIVSSYLNRKKFHHMCLEEMPWRSQMNIYLAVAHYNLLKKKLDEQYNIGICGSQYLDSYNILDPEIFSLNNSGTVVVREAIENNMRTPTPPILKKSGVTEKQNCTDKSEHSIKLSGTHTPQTQTANDTEISISHSPKEYNQFLSNTILLEHFTEIFLHLRRAVTVEPEGDFCIPSCLGGIMDENGGSNLHPQSPLDDVNVVDLKWICNLILKTIELLYQMKKWEALVHIAVQFNIFTHERYTEQVSPLLVYAQRKLLERIQQFSGPESHESHFMKYLSDNAHKMSCRNYIGQKLQLPVAHSASERIFPGCFFYPEMRNDYTDCSQAKALVYVPLDVNDALKCFRETLQKCKYHSRALRHSRKLLSLFLASTQENAGRAIGSHTSSNRRLEFTVGAELILLPTPRDLSQEKFNFSSMVESKPIPQSQLSVVISSYEQTIGILEINNQRDLKAQALHELGNLHFYAGNKRAAFKYWCQALDETLNTADALNNWQELDFQKNATDCFAVGRSTDISQKFLSQAGVWGCLHAAVLVAKIAQYITTSKMRLRTKYCCFSAVLFKTLFRASLPHPTSDCDFAQYETNMLVPGIDLFSDRYRADISTVVASLNFLMFELHCAKQNLIILPLFTLYQYLVSEICKDPTKCIEGKILKIKVLTDIGFFTEAFHELSLLNCGERIPWKIPAGYRKIEQMKGILLTEAEESLSHLVQNIQDNCDGEVSQCSAEDIETLIEAKLQLAAISQQRHQAAFSVALAFSAIRLLQDAKIFRMEVTHFQEEKDERECSDSYIEDVQLPHSITAQDHTSVHLWLRCRTMLVTALVTQIHGVGDMKENDVAERRSVIKEVILEAEAFGDIETQAEMMMQAAILDLQEKCPVAGIKLLLQNIISLLQVDTFISPPASLTLVKSMLLLADILTLQDTEHCSSTVEPLNLLILAHELTIKAIFVCGEPIEQQIEDSTLTCLVLPTKNIYLPHINLLAQVKMRIGHTLAEKVACTPARGDPLQWLGALKHLESALKLCRASATKKLDMEAELLFQIGKVERQITETGNNKSSRAVETLSEAIKLSQQHDQKFELIRRSYLEIALLYLHFATDNEDLSQTDKMTSSGELSPSEEALKSEGYKVQAWIAIKAATQVSEAVLASQLLNGMKSVKEHGMKDAVQQKIPEFASMDILASYRDFLSDGYNVVSESAKVSSTENKQATQDKQSQSEGTESLATKASRKKESITWVHLIHYHSYLKRLYNTNLLFAAPSSGPGSFSARDGHLSSVFDTGIALRIAEMHSFLKKHLFEYSMCCLENFPEELHDLELPLGRPADSSKMSLEITGMTSKMSRVRVASPASVIAEADSPMESRAANASNKEINIQWYFPSLAKPSNDTETKVLLLYAYNTKPVKISNIKTFSSTSMFSGHLWIPLPRIISLRKKLSNLKQQVEMLMQSSKSSSSASEPTSFLERSETLKIIPSKKPKMNVAKVHLDEKTEEMAKRCLSEVKALLSVVPALSLPLTEIPFDVTLQSIASLEDMFDPANGYIITEESLFSWIISLFH</sequence>
<protein>
    <submittedName>
        <fullName evidence="2">Cilia and flagella associated protein 54</fullName>
    </submittedName>
</protein>
<dbReference type="Ensembl" id="ENSFTIT00000001723.1">
    <property type="protein sequence ID" value="ENSFTIP00000001642.1"/>
    <property type="gene ID" value="ENSFTIG00000001021.1"/>
</dbReference>
<feature type="region of interest" description="Disordered" evidence="1">
    <location>
        <begin position="1993"/>
        <end position="2020"/>
    </location>
</feature>
<feature type="compositionally biased region" description="Polar residues" evidence="1">
    <location>
        <begin position="1993"/>
        <end position="2019"/>
    </location>
</feature>
<accession>A0A8C4TQ35</accession>
<reference evidence="2" key="2">
    <citation type="submission" date="2025-09" db="UniProtKB">
        <authorList>
            <consortium name="Ensembl"/>
        </authorList>
    </citation>
    <scope>IDENTIFICATION</scope>
</reference>
<evidence type="ECO:0000313" key="2">
    <source>
        <dbReference type="Ensembl" id="ENSFTIP00000001642.1"/>
    </source>
</evidence>
<keyword evidence="3" id="KW-1185">Reference proteome</keyword>
<feature type="region of interest" description="Disordered" evidence="1">
    <location>
        <begin position="910"/>
        <end position="931"/>
    </location>
</feature>
<name>A0A8C4TQ35_FALTI</name>
<dbReference type="PANTHER" id="PTHR33487">
    <property type="entry name" value="CILIA- AND FLAGELLA-ASSOCIATED PROTEIN 54"/>
    <property type="match status" value="1"/>
</dbReference>
<dbReference type="GO" id="GO:0060271">
    <property type="term" value="P:cilium assembly"/>
    <property type="evidence" value="ECO:0007669"/>
    <property type="project" value="TreeGrafter"/>
</dbReference>
<dbReference type="PANTHER" id="PTHR33487:SF1">
    <property type="entry name" value="CILIA- AND FLAGELLA-ASSOCIATED PROTEIN 54"/>
    <property type="match status" value="1"/>
</dbReference>
<evidence type="ECO:0000313" key="3">
    <source>
        <dbReference type="Proteomes" id="UP000694562"/>
    </source>
</evidence>
<organism evidence="2 3">
    <name type="scientific">Falco tinnunculus</name>
    <name type="common">Common kestrel</name>
    <dbReference type="NCBI Taxonomy" id="100819"/>
    <lineage>
        <taxon>Eukaryota</taxon>
        <taxon>Metazoa</taxon>
        <taxon>Chordata</taxon>
        <taxon>Craniata</taxon>
        <taxon>Vertebrata</taxon>
        <taxon>Euteleostomi</taxon>
        <taxon>Archelosauria</taxon>
        <taxon>Archosauria</taxon>
        <taxon>Dinosauria</taxon>
        <taxon>Saurischia</taxon>
        <taxon>Theropoda</taxon>
        <taxon>Coelurosauria</taxon>
        <taxon>Aves</taxon>
        <taxon>Neognathae</taxon>
        <taxon>Neoaves</taxon>
        <taxon>Telluraves</taxon>
        <taxon>Australaves</taxon>
        <taxon>Falconiformes</taxon>
        <taxon>Falconidae</taxon>
        <taxon>Falco</taxon>
    </lineage>
</organism>
<evidence type="ECO:0000256" key="1">
    <source>
        <dbReference type="SAM" id="MobiDB-lite"/>
    </source>
</evidence>